<accession>A0ABY5AIQ9</accession>
<evidence type="ECO:0000313" key="2">
    <source>
        <dbReference type="EMBL" id="USR79321.1"/>
    </source>
</evidence>
<evidence type="ECO:0000259" key="1">
    <source>
        <dbReference type="Pfam" id="PF14588"/>
    </source>
</evidence>
<keyword evidence="3" id="KW-1185">Reference proteome</keyword>
<dbReference type="PANTHER" id="PTHR43760:SF1">
    <property type="entry name" value="ENDORIBONUCLEASE L-PSP_CHORISMATE MUTASE-LIKE DOMAIN-CONTAINING PROTEIN"/>
    <property type="match status" value="1"/>
</dbReference>
<sequence length="157" mass="16424">MARIPVRQRLAELGIDLVPLAPPVASYIPAQLSGNVVRTSGQLPFVAGQLEVQGKVGDEVSESQAYDQARICALNALAAIAWALDGDLDRIVSVSHVTGFVASAPEFYGQSRVVNGASDLLHDIFGDDGVHTRSAVGVAVLPLNAPVEIELSVVIAD</sequence>
<reference evidence="2" key="1">
    <citation type="submission" date="2022-06" db="EMBL/GenBank/DDBJ databases">
        <title>Complete Genome Sequence of Arcanobacterium pinnipediorum strain DSM 28752 isolated from a harbour seal.</title>
        <authorList>
            <person name="Borowiak M."/>
            <person name="Kreitlow A."/>
            <person name="Alssahen M."/>
            <person name="Malorny B."/>
            <person name="Laemmler C."/>
            <person name="Prenger-Berninghoff E."/>
            <person name="Siebert U."/>
            <person name="Ploetz M."/>
            <person name="Abdulmawjood A."/>
        </authorList>
    </citation>
    <scope>NUCLEOTIDE SEQUENCE</scope>
    <source>
        <strain evidence="2">DSM 28752</strain>
    </source>
</reference>
<dbReference type="EMBL" id="CP099547">
    <property type="protein sequence ID" value="USR79321.1"/>
    <property type="molecule type" value="Genomic_DNA"/>
</dbReference>
<dbReference type="Gene3D" id="3.30.1330.40">
    <property type="entry name" value="RutC-like"/>
    <property type="match status" value="1"/>
</dbReference>
<dbReference type="RefSeq" id="WP_252673195.1">
    <property type="nucleotide sequence ID" value="NZ_CP099547.1"/>
</dbReference>
<organism evidence="2 3">
    <name type="scientific">Arcanobacterium pinnipediorum</name>
    <dbReference type="NCBI Taxonomy" id="1503041"/>
    <lineage>
        <taxon>Bacteria</taxon>
        <taxon>Bacillati</taxon>
        <taxon>Actinomycetota</taxon>
        <taxon>Actinomycetes</taxon>
        <taxon>Actinomycetales</taxon>
        <taxon>Actinomycetaceae</taxon>
        <taxon>Arcanobacterium</taxon>
    </lineage>
</organism>
<dbReference type="SUPFAM" id="SSF55298">
    <property type="entry name" value="YjgF-like"/>
    <property type="match status" value="1"/>
</dbReference>
<dbReference type="InterPro" id="IPR035959">
    <property type="entry name" value="RutC-like_sf"/>
</dbReference>
<name>A0ABY5AIQ9_9ACTO</name>
<dbReference type="PANTHER" id="PTHR43760">
    <property type="entry name" value="ENDORIBONUCLEASE-RELATED"/>
    <property type="match status" value="1"/>
</dbReference>
<evidence type="ECO:0000313" key="3">
    <source>
        <dbReference type="Proteomes" id="UP001056109"/>
    </source>
</evidence>
<feature type="domain" description="Endoribonuclease L-PSP/chorismate mutase-like" evidence="1">
    <location>
        <begin position="9"/>
        <end position="145"/>
    </location>
</feature>
<dbReference type="InterPro" id="IPR013813">
    <property type="entry name" value="Endoribo_LPSP/chorism_mut-like"/>
</dbReference>
<dbReference type="Pfam" id="PF14588">
    <property type="entry name" value="YjgF_endoribonc"/>
    <property type="match status" value="1"/>
</dbReference>
<proteinExistence type="predicted"/>
<dbReference type="Proteomes" id="UP001056109">
    <property type="component" value="Chromosome"/>
</dbReference>
<dbReference type="CDD" id="cd02199">
    <property type="entry name" value="YjgF_YER057c_UK114_like_1"/>
    <property type="match status" value="1"/>
</dbReference>
<protein>
    <submittedName>
        <fullName evidence="2">RidA family protein</fullName>
    </submittedName>
</protein>
<gene>
    <name evidence="2" type="ORF">NG665_08090</name>
</gene>